<evidence type="ECO:0000313" key="11">
    <source>
        <dbReference type="Proteomes" id="UP000176800"/>
    </source>
</evidence>
<organism evidence="10 11">
    <name type="scientific">Candidatus Zambryskibacteria bacterium RIFCSPLOWO2_01_FULL_45_21</name>
    <dbReference type="NCBI Taxonomy" id="1802761"/>
    <lineage>
        <taxon>Bacteria</taxon>
        <taxon>Candidatus Zambryskiibacteriota</taxon>
    </lineage>
</organism>
<keyword evidence="3 9" id="KW-1003">Cell membrane</keyword>
<comment type="function">
    <text evidence="9">Essential subunit of the Sec protein translocation channel SecYEG. Clamps together the 2 halves of SecY. May contact the channel plug during translocation.</text>
</comment>
<comment type="caution">
    <text evidence="10">The sequence shown here is derived from an EMBL/GenBank/DDBJ whole genome shotgun (WGS) entry which is preliminary data.</text>
</comment>
<keyword evidence="4 9" id="KW-0812">Transmembrane</keyword>
<evidence type="ECO:0000313" key="10">
    <source>
        <dbReference type="EMBL" id="OHB03336.1"/>
    </source>
</evidence>
<dbReference type="InterPro" id="IPR005807">
    <property type="entry name" value="SecE_bac"/>
</dbReference>
<reference evidence="10 11" key="1">
    <citation type="journal article" date="2016" name="Nat. Commun.">
        <title>Thousands of microbial genomes shed light on interconnected biogeochemical processes in an aquifer system.</title>
        <authorList>
            <person name="Anantharaman K."/>
            <person name="Brown C.T."/>
            <person name="Hug L.A."/>
            <person name="Sharon I."/>
            <person name="Castelle C.J."/>
            <person name="Probst A.J."/>
            <person name="Thomas B.C."/>
            <person name="Singh A."/>
            <person name="Wilkins M.J."/>
            <person name="Karaoz U."/>
            <person name="Brodie E.L."/>
            <person name="Williams K.H."/>
            <person name="Hubbard S.S."/>
            <person name="Banfield J.F."/>
        </authorList>
    </citation>
    <scope>NUCLEOTIDE SEQUENCE [LARGE SCALE GENOMIC DNA]</scope>
</reference>
<dbReference type="PANTHER" id="PTHR33910:SF1">
    <property type="entry name" value="PROTEIN TRANSLOCASE SUBUNIT SECE"/>
    <property type="match status" value="1"/>
</dbReference>
<keyword evidence="2 9" id="KW-0813">Transport</keyword>
<proteinExistence type="inferred from homology"/>
<comment type="subunit">
    <text evidence="9">Component of the Sec protein translocase complex. Heterotrimer consisting of SecY, SecE and SecG subunits. The heterotrimers can form oligomers, although 1 heterotrimer is thought to be able to translocate proteins. Interacts with the ribosome. Interacts with SecDF, and other proteins may be involved. Interacts with SecA.</text>
</comment>
<dbReference type="HAMAP" id="MF_00422">
    <property type="entry name" value="SecE"/>
    <property type="match status" value="1"/>
</dbReference>
<protein>
    <recommendedName>
        <fullName evidence="9">Protein translocase subunit SecE</fullName>
    </recommendedName>
</protein>
<accession>A0A1G2U1C9</accession>
<dbReference type="GO" id="GO:0005886">
    <property type="term" value="C:plasma membrane"/>
    <property type="evidence" value="ECO:0007669"/>
    <property type="project" value="UniProtKB-SubCell"/>
</dbReference>
<evidence type="ECO:0000256" key="9">
    <source>
        <dbReference type="HAMAP-Rule" id="MF_00422"/>
    </source>
</evidence>
<dbReference type="AlphaFoldDB" id="A0A1G2U1C9"/>
<dbReference type="EMBL" id="MHWE01000019">
    <property type="protein sequence ID" value="OHB03336.1"/>
    <property type="molecule type" value="Genomic_DNA"/>
</dbReference>
<gene>
    <name evidence="9" type="primary">secE</name>
    <name evidence="10" type="ORF">A3B14_00290</name>
</gene>
<comment type="subcellular location">
    <subcellularLocation>
        <location evidence="9">Cell membrane</location>
        <topology evidence="9">Single-pass membrane protein</topology>
    </subcellularLocation>
    <subcellularLocation>
        <location evidence="1">Membrane</location>
    </subcellularLocation>
</comment>
<evidence type="ECO:0000256" key="8">
    <source>
        <dbReference type="ARBA" id="ARBA00023136"/>
    </source>
</evidence>
<evidence type="ECO:0000256" key="6">
    <source>
        <dbReference type="ARBA" id="ARBA00022989"/>
    </source>
</evidence>
<dbReference type="NCBIfam" id="TIGR00964">
    <property type="entry name" value="secE_bact"/>
    <property type="match status" value="1"/>
</dbReference>
<keyword evidence="5 9" id="KW-0653">Protein transport</keyword>
<keyword evidence="6 9" id="KW-1133">Transmembrane helix</keyword>
<dbReference type="GO" id="GO:0008320">
    <property type="term" value="F:protein transmembrane transporter activity"/>
    <property type="evidence" value="ECO:0007669"/>
    <property type="project" value="UniProtKB-UniRule"/>
</dbReference>
<keyword evidence="8 9" id="KW-0472">Membrane</keyword>
<dbReference type="PANTHER" id="PTHR33910">
    <property type="entry name" value="PROTEIN TRANSLOCASE SUBUNIT SECE"/>
    <property type="match status" value="1"/>
</dbReference>
<evidence type="ECO:0000256" key="1">
    <source>
        <dbReference type="ARBA" id="ARBA00004370"/>
    </source>
</evidence>
<keyword evidence="7 9" id="KW-0811">Translocation</keyword>
<dbReference type="InterPro" id="IPR038379">
    <property type="entry name" value="SecE_sf"/>
</dbReference>
<evidence type="ECO:0000256" key="3">
    <source>
        <dbReference type="ARBA" id="ARBA00022475"/>
    </source>
</evidence>
<dbReference type="Gene3D" id="1.20.5.1030">
    <property type="entry name" value="Preprotein translocase secy subunit"/>
    <property type="match status" value="1"/>
</dbReference>
<evidence type="ECO:0000256" key="5">
    <source>
        <dbReference type="ARBA" id="ARBA00022927"/>
    </source>
</evidence>
<comment type="similarity">
    <text evidence="9">Belongs to the SecE/SEC61-gamma family.</text>
</comment>
<sequence length="59" mass="6569">MSLGGYIRDTKGELKHVSWPTKRQSIVFTAIVVAVSIIVAAYLGLFDFIFSLILENIIL</sequence>
<dbReference type="InterPro" id="IPR001901">
    <property type="entry name" value="Translocase_SecE/Sec61-g"/>
</dbReference>
<evidence type="ECO:0000256" key="7">
    <source>
        <dbReference type="ARBA" id="ARBA00023010"/>
    </source>
</evidence>
<dbReference type="GO" id="GO:0065002">
    <property type="term" value="P:intracellular protein transmembrane transport"/>
    <property type="evidence" value="ECO:0007669"/>
    <property type="project" value="UniProtKB-UniRule"/>
</dbReference>
<evidence type="ECO:0000256" key="2">
    <source>
        <dbReference type="ARBA" id="ARBA00022448"/>
    </source>
</evidence>
<dbReference type="Proteomes" id="UP000176800">
    <property type="component" value="Unassembled WGS sequence"/>
</dbReference>
<evidence type="ECO:0000256" key="4">
    <source>
        <dbReference type="ARBA" id="ARBA00022692"/>
    </source>
</evidence>
<dbReference type="GO" id="GO:0009306">
    <property type="term" value="P:protein secretion"/>
    <property type="evidence" value="ECO:0007669"/>
    <property type="project" value="UniProtKB-UniRule"/>
</dbReference>
<name>A0A1G2U1C9_9BACT</name>
<feature type="transmembrane region" description="Helical" evidence="9">
    <location>
        <begin position="26"/>
        <end position="54"/>
    </location>
</feature>
<dbReference type="GO" id="GO:0043952">
    <property type="term" value="P:protein transport by the Sec complex"/>
    <property type="evidence" value="ECO:0007669"/>
    <property type="project" value="UniProtKB-UniRule"/>
</dbReference>
<dbReference type="GO" id="GO:0006605">
    <property type="term" value="P:protein targeting"/>
    <property type="evidence" value="ECO:0007669"/>
    <property type="project" value="UniProtKB-UniRule"/>
</dbReference>
<dbReference type="Pfam" id="PF00584">
    <property type="entry name" value="SecE"/>
    <property type="match status" value="1"/>
</dbReference>